<dbReference type="InterPro" id="IPR050570">
    <property type="entry name" value="Cell_wall_metabolism_enzyme"/>
</dbReference>
<evidence type="ECO:0000259" key="1">
    <source>
        <dbReference type="Pfam" id="PF01551"/>
    </source>
</evidence>
<keyword evidence="3" id="KW-1185">Reference proteome</keyword>
<proteinExistence type="predicted"/>
<dbReference type="AlphaFoldDB" id="A0A5B8XMJ6"/>
<dbReference type="InterPro" id="IPR011055">
    <property type="entry name" value="Dup_hybrid_motif"/>
</dbReference>
<dbReference type="RefSeq" id="WP_146958757.1">
    <property type="nucleotide sequence ID" value="NZ_CP042467.1"/>
</dbReference>
<dbReference type="Proteomes" id="UP000321595">
    <property type="component" value="Chromosome"/>
</dbReference>
<accession>A0A5B8XMJ6</accession>
<dbReference type="InterPro" id="IPR016047">
    <property type="entry name" value="M23ase_b-sheet_dom"/>
</dbReference>
<dbReference type="KEGG" id="bbae:FRD01_07420"/>
<evidence type="ECO:0000313" key="2">
    <source>
        <dbReference type="EMBL" id="QED27072.1"/>
    </source>
</evidence>
<dbReference type="EMBL" id="CP042467">
    <property type="protein sequence ID" value="QED27072.1"/>
    <property type="molecule type" value="Genomic_DNA"/>
</dbReference>
<dbReference type="GO" id="GO:0004222">
    <property type="term" value="F:metalloendopeptidase activity"/>
    <property type="evidence" value="ECO:0007669"/>
    <property type="project" value="TreeGrafter"/>
</dbReference>
<organism evidence="2 3">
    <name type="scientific">Microvenator marinus</name>
    <dbReference type="NCBI Taxonomy" id="2600177"/>
    <lineage>
        <taxon>Bacteria</taxon>
        <taxon>Deltaproteobacteria</taxon>
        <taxon>Bradymonadales</taxon>
        <taxon>Microvenatoraceae</taxon>
        <taxon>Microvenator</taxon>
    </lineage>
</organism>
<feature type="domain" description="M23ase beta-sheet core" evidence="1">
    <location>
        <begin position="100"/>
        <end position="202"/>
    </location>
</feature>
<dbReference type="PANTHER" id="PTHR21666">
    <property type="entry name" value="PEPTIDASE-RELATED"/>
    <property type="match status" value="1"/>
</dbReference>
<dbReference type="SUPFAM" id="SSF51261">
    <property type="entry name" value="Duplicated hybrid motif"/>
    <property type="match status" value="1"/>
</dbReference>
<dbReference type="Gene3D" id="2.70.70.10">
    <property type="entry name" value="Glucose Permease (Domain IIA)"/>
    <property type="match status" value="1"/>
</dbReference>
<dbReference type="OrthoDB" id="9815245at2"/>
<sequence length="312" mass="35267">MRKLSIVETLGLDEPHVRLEQARLAILGDPYTPRSKWGLSSLKIYRPVLSVRTWAGHKPANRKVPITNFFNRTQTPISQGWSVRKTQVCDFRGKTATYDSHNGTDFTIPPGIKVCAPAAGVVRRVSSEFHRGGLKILIDHGQGLITTSGHLGRSLVKEGDEVELGQVIAHSGYSGIDALVAFPWSPPHVHFNVWLNGVPVDPFAKPEEESVWVHRNDPKPAQSNDHDSYIADAWNEEALDEIIQSCVDPVLRHELTDIAALEERACHTIFKRNYFPTRFESSRSPYLDEYQRKPRLYLPFHRDEYDGVSLLD</sequence>
<dbReference type="PANTHER" id="PTHR21666:SF285">
    <property type="entry name" value="M23 FAMILY METALLOPEPTIDASE"/>
    <property type="match status" value="1"/>
</dbReference>
<gene>
    <name evidence="2" type="ORF">FRD01_07420</name>
</gene>
<dbReference type="Pfam" id="PF01551">
    <property type="entry name" value="Peptidase_M23"/>
    <property type="match status" value="1"/>
</dbReference>
<dbReference type="CDD" id="cd12797">
    <property type="entry name" value="M23_peptidase"/>
    <property type="match status" value="1"/>
</dbReference>
<reference evidence="2 3" key="1">
    <citation type="submission" date="2019-08" db="EMBL/GenBank/DDBJ databases">
        <authorList>
            <person name="Liang Q."/>
        </authorList>
    </citation>
    <scope>NUCLEOTIDE SEQUENCE [LARGE SCALE GENOMIC DNA]</scope>
    <source>
        <strain evidence="2 3">V1718</strain>
    </source>
</reference>
<protein>
    <submittedName>
        <fullName evidence="2">M23 family metallopeptidase</fullName>
    </submittedName>
</protein>
<evidence type="ECO:0000313" key="3">
    <source>
        <dbReference type="Proteomes" id="UP000321595"/>
    </source>
</evidence>
<name>A0A5B8XMJ6_9DELT</name>